<dbReference type="GO" id="GO:0097361">
    <property type="term" value="C:cytosolic [4Fe-4S] assembly targeting complex"/>
    <property type="evidence" value="ECO:0007669"/>
    <property type="project" value="UniProtKB-UniRule"/>
</dbReference>
<dbReference type="PANTHER" id="PTHR12891">
    <property type="entry name" value="DNA REPAIR/TRANSCRIPTION PROTEIN MET18/MMS19"/>
    <property type="match status" value="1"/>
</dbReference>
<dbReference type="InterPro" id="IPR016024">
    <property type="entry name" value="ARM-type_fold"/>
</dbReference>
<keyword evidence="3" id="KW-0677">Repeat</keyword>
<comment type="caution">
    <text evidence="8">The sequence shown here is derived from an EMBL/GenBank/DDBJ whole genome shotgun (WGS) entry which is preliminary data.</text>
</comment>
<evidence type="ECO:0000259" key="6">
    <source>
        <dbReference type="Pfam" id="PF12460"/>
    </source>
</evidence>
<evidence type="ECO:0000313" key="9">
    <source>
        <dbReference type="Proteomes" id="UP000799536"/>
    </source>
</evidence>
<dbReference type="PANTHER" id="PTHR12891:SF0">
    <property type="entry name" value="MMS19 NUCLEOTIDE EXCISION REPAIR PROTEIN HOMOLOG"/>
    <property type="match status" value="1"/>
</dbReference>
<evidence type="ECO:0000256" key="3">
    <source>
        <dbReference type="ARBA" id="ARBA00022737"/>
    </source>
</evidence>
<evidence type="ECO:0000313" key="8">
    <source>
        <dbReference type="EMBL" id="KAF2200407.1"/>
    </source>
</evidence>
<dbReference type="GO" id="GO:0016226">
    <property type="term" value="P:iron-sulfur cluster assembly"/>
    <property type="evidence" value="ECO:0007669"/>
    <property type="project" value="UniProtKB-UniRule"/>
</dbReference>
<dbReference type="Gene3D" id="1.25.10.10">
    <property type="entry name" value="Leucine-rich Repeat Variant"/>
    <property type="match status" value="2"/>
</dbReference>
<dbReference type="GO" id="GO:0006281">
    <property type="term" value="P:DNA repair"/>
    <property type="evidence" value="ECO:0007669"/>
    <property type="project" value="UniProtKB-UniRule"/>
</dbReference>
<feature type="domain" description="MMS19 N-terminal" evidence="7">
    <location>
        <begin position="40"/>
        <end position="306"/>
    </location>
</feature>
<dbReference type="InterPro" id="IPR029240">
    <property type="entry name" value="MMS19_N"/>
</dbReference>
<evidence type="ECO:0000256" key="2">
    <source>
        <dbReference type="ARBA" id="ARBA00009340"/>
    </source>
</evidence>
<keyword evidence="9" id="KW-1185">Reference proteome</keyword>
<name>A0A9P4MRY1_9PLEO</name>
<protein>
    <recommendedName>
        <fullName evidence="5">MMS19 nucleotide excision repair protein</fullName>
    </recommendedName>
</protein>
<dbReference type="InterPro" id="IPR024687">
    <property type="entry name" value="MMS19_C"/>
</dbReference>
<dbReference type="Proteomes" id="UP000799536">
    <property type="component" value="Unassembled WGS sequence"/>
</dbReference>
<comment type="subcellular location">
    <subcellularLocation>
        <location evidence="1 5">Nucleus</location>
    </subcellularLocation>
</comment>
<comment type="function">
    <text evidence="5">Key component of the cytosolic iron-sulfur protein assembly (CIA) complex, a multiprotein complex that mediates the incorporation of iron-sulfur cluster into apoproteins specifically involved in DNA metabolism and genomic integrity. In the CIA complex, MMS19 acts as an adapter between early-acting CIA components and a subset of cellular target iron-sulfur proteins.</text>
</comment>
<comment type="similarity">
    <text evidence="2 5">Belongs to the MET18/MMS19 family.</text>
</comment>
<dbReference type="SUPFAM" id="SSF48371">
    <property type="entry name" value="ARM repeat"/>
    <property type="match status" value="1"/>
</dbReference>
<dbReference type="Pfam" id="PF14500">
    <property type="entry name" value="MMS19_N"/>
    <property type="match status" value="1"/>
</dbReference>
<evidence type="ECO:0000259" key="7">
    <source>
        <dbReference type="Pfam" id="PF14500"/>
    </source>
</evidence>
<keyword evidence="5" id="KW-0234">DNA repair</keyword>
<dbReference type="OrthoDB" id="342900at2759"/>
<keyword evidence="5" id="KW-0227">DNA damage</keyword>
<accession>A0A9P4MRY1</accession>
<feature type="domain" description="MMS19 C-terminal" evidence="6">
    <location>
        <begin position="551"/>
        <end position="986"/>
    </location>
</feature>
<evidence type="ECO:0000256" key="5">
    <source>
        <dbReference type="RuleBase" id="RU367072"/>
    </source>
</evidence>
<proteinExistence type="inferred from homology"/>
<dbReference type="InterPro" id="IPR039920">
    <property type="entry name" value="MMS19"/>
</dbReference>
<reference evidence="8" key="1">
    <citation type="journal article" date="2020" name="Stud. Mycol.">
        <title>101 Dothideomycetes genomes: a test case for predicting lifestyles and emergence of pathogens.</title>
        <authorList>
            <person name="Haridas S."/>
            <person name="Albert R."/>
            <person name="Binder M."/>
            <person name="Bloem J."/>
            <person name="Labutti K."/>
            <person name="Salamov A."/>
            <person name="Andreopoulos B."/>
            <person name="Baker S."/>
            <person name="Barry K."/>
            <person name="Bills G."/>
            <person name="Bluhm B."/>
            <person name="Cannon C."/>
            <person name="Castanera R."/>
            <person name="Culley D."/>
            <person name="Daum C."/>
            <person name="Ezra D."/>
            <person name="Gonzalez J."/>
            <person name="Henrissat B."/>
            <person name="Kuo A."/>
            <person name="Liang C."/>
            <person name="Lipzen A."/>
            <person name="Lutzoni F."/>
            <person name="Magnuson J."/>
            <person name="Mondo S."/>
            <person name="Nolan M."/>
            <person name="Ohm R."/>
            <person name="Pangilinan J."/>
            <person name="Park H.-J."/>
            <person name="Ramirez L."/>
            <person name="Alfaro M."/>
            <person name="Sun H."/>
            <person name="Tritt A."/>
            <person name="Yoshinaga Y."/>
            <person name="Zwiers L.-H."/>
            <person name="Turgeon B."/>
            <person name="Goodwin S."/>
            <person name="Spatafora J."/>
            <person name="Crous P."/>
            <person name="Grigoriev I."/>
        </authorList>
    </citation>
    <scope>NUCLEOTIDE SEQUENCE</scope>
    <source>
        <strain evidence="8">ATCC 74209</strain>
    </source>
</reference>
<dbReference type="AlphaFoldDB" id="A0A9P4MRY1"/>
<dbReference type="InterPro" id="IPR011989">
    <property type="entry name" value="ARM-like"/>
</dbReference>
<evidence type="ECO:0000256" key="4">
    <source>
        <dbReference type="ARBA" id="ARBA00023242"/>
    </source>
</evidence>
<dbReference type="GO" id="GO:0051604">
    <property type="term" value="P:protein maturation"/>
    <property type="evidence" value="ECO:0007669"/>
    <property type="project" value="UniProtKB-UniRule"/>
</dbReference>
<dbReference type="GO" id="GO:0005634">
    <property type="term" value="C:nucleus"/>
    <property type="evidence" value="ECO:0007669"/>
    <property type="project" value="UniProtKB-SubCell"/>
</dbReference>
<evidence type="ECO:0000256" key="1">
    <source>
        <dbReference type="ARBA" id="ARBA00004123"/>
    </source>
</evidence>
<dbReference type="Pfam" id="PF12460">
    <property type="entry name" value="MMS19_C"/>
    <property type="match status" value="1"/>
</dbReference>
<keyword evidence="4 5" id="KW-0539">Nucleus</keyword>
<organism evidence="8 9">
    <name type="scientific">Delitschia confertaspora ATCC 74209</name>
    <dbReference type="NCBI Taxonomy" id="1513339"/>
    <lineage>
        <taxon>Eukaryota</taxon>
        <taxon>Fungi</taxon>
        <taxon>Dikarya</taxon>
        <taxon>Ascomycota</taxon>
        <taxon>Pezizomycotina</taxon>
        <taxon>Dothideomycetes</taxon>
        <taxon>Pleosporomycetidae</taxon>
        <taxon>Pleosporales</taxon>
        <taxon>Delitschiaceae</taxon>
        <taxon>Delitschia</taxon>
    </lineage>
</organism>
<sequence>MSDIQLYLLEIEKNKKEASAIARQSATKLQNNQLKLVGLIQGLGEYINSEDGAIRAKTMLYLAEVLAAIPQKVFSLQQRNLLCDFILSRITDDTEGLGACTKGLLALEKLGKWDDERVGNIMETLLHNTHPLRQYKFQSERYPVLQLIDHLMAKYRDALRNLHDTTPDFMGRFISYFDGEKDPRNLMVVFSILRVPMTEWNIRGDAQELFDAVFNYFPITFRPPPDDPYGITAQDLKDRLRNCISSTPDFAPYAFPALLDKLDSTSINTKRDVLQTVTSCVTEYGSRTVSLYSVTLWDSLKYEILNTTEEDLAQEALSGLAAIASSLSQGATGPLNAYLRPVTKECNEHLEDAPTKQSEASGRILRKVAAVSAEVDNIIISSVLPNIFTLYQTADTMAKRRGLLEVLIQLLQANIEVYGEWRSVVSSGDQSAKNALAQLGDQALEILTNGLSSAAVKEVSFRLVCVNGLIQLSRVRQLLSDSDIGKVIQLLHDIVIHEESYGKDEIKEAAINGLVEIAHQKPQVVVDYAFPAFMAQLPDIDVAQSTAYIPVLEAFAKLGGEEKIFDRVILRLKNKLNSAVQQGATSKYIVALLSAMIYALNQGASRLKQESESSSYYNDIVLPLLSQASSSEVTYRQAFNDETTLDLVGRICNIIVRPQPLEVQNKVSAGLYTLFRRVSQTEVPPFSTKASAEDQKTMVVSTHLLAAFRKEAMLPCEVQVLLPSLVNFSQTPSLSNIVRAASLRQISLVVNKYIPTPSLKHLLQPVLQSPIDLLNSELLDPSRIRIIFALLKGLVLRNSTLLNTVYPCLLSFLSNPTYGKTVAYGFTTLLQPDDLLTKANHCQISGLHKQKSFALLVPDITSSIRESSTEIRPNYLIALSGILRWTPFEIAVQEVGQMVPLLLQSLDLKDEDIVKEAAIGTLTSILRECPKEIETHAGSLVSRLLNNAIVTHTHPSSTPCSSQSHSISATPAKLRAEALKCLALVPEMLRQETVLPYRRQVVKRLTGALDDRKRRVRSEAVRCRSGWLGLDEEDDE</sequence>
<dbReference type="EMBL" id="ML994024">
    <property type="protein sequence ID" value="KAF2200407.1"/>
    <property type="molecule type" value="Genomic_DNA"/>
</dbReference>
<gene>
    <name evidence="8" type="ORF">GQ43DRAFT_481614</name>
</gene>